<dbReference type="EMBL" id="JANBPG010000214">
    <property type="protein sequence ID" value="KAJ1898725.1"/>
    <property type="molecule type" value="Genomic_DNA"/>
</dbReference>
<evidence type="ECO:0000313" key="1">
    <source>
        <dbReference type="EMBL" id="KAJ1898725.1"/>
    </source>
</evidence>
<keyword evidence="2" id="KW-1185">Reference proteome</keyword>
<proteinExistence type="predicted"/>
<name>A0ACC1IQ31_9FUNG</name>
<accession>A0ACC1IQ31</accession>
<reference evidence="1" key="1">
    <citation type="submission" date="2022-07" db="EMBL/GenBank/DDBJ databases">
        <title>Phylogenomic reconstructions and comparative analyses of Kickxellomycotina fungi.</title>
        <authorList>
            <person name="Reynolds N.K."/>
            <person name="Stajich J.E."/>
            <person name="Barry K."/>
            <person name="Grigoriev I.V."/>
            <person name="Crous P."/>
            <person name="Smith M.E."/>
        </authorList>
    </citation>
    <scope>NUCLEOTIDE SEQUENCE</scope>
    <source>
        <strain evidence="1">Benny 63K</strain>
    </source>
</reference>
<protein>
    <submittedName>
        <fullName evidence="1">Uncharacterized protein</fullName>
    </submittedName>
</protein>
<gene>
    <name evidence="1" type="ORF">LPJ66_002566</name>
</gene>
<sequence>MFASFAWHALKTGRRPQGFGRMQRMSCSTEHPTQPTAPAPAPAAPAPAPAPAPAAPADSDPEAFQPGDMVLLRDCTAPTTKLTLLGPLTPLQNHGTRHGILPHALILGQHPRARVSAQTTKGPRGSFMLHRPTLAEYTLHCTRKCTPIYPKDSAAITAMLDLTTGDRVLEAGTGNAALTLALARAVGPHGAVHTVERHPETRRHAEKLVAEFDRARLLPAVRFHTGDVADVGPEVLPPAAQFDGLVLDMPTPWTQLPALHPLLKTDRYAVCYLPSMTQVVDLVRECRVWPLLVEDVVEVAWREWDVREAAVRGSLVPGGERAVVCRPTHAPLGHTAFLVKLRKCAATKTTEQKEQIKQAEQIESAEPARADPKESL</sequence>
<evidence type="ECO:0000313" key="2">
    <source>
        <dbReference type="Proteomes" id="UP001150581"/>
    </source>
</evidence>
<comment type="caution">
    <text evidence="1">The sequence shown here is derived from an EMBL/GenBank/DDBJ whole genome shotgun (WGS) entry which is preliminary data.</text>
</comment>
<organism evidence="1 2">
    <name type="scientific">Kickxella alabastrina</name>
    <dbReference type="NCBI Taxonomy" id="61397"/>
    <lineage>
        <taxon>Eukaryota</taxon>
        <taxon>Fungi</taxon>
        <taxon>Fungi incertae sedis</taxon>
        <taxon>Zoopagomycota</taxon>
        <taxon>Kickxellomycotina</taxon>
        <taxon>Kickxellomycetes</taxon>
        <taxon>Kickxellales</taxon>
        <taxon>Kickxellaceae</taxon>
        <taxon>Kickxella</taxon>
    </lineage>
</organism>
<dbReference type="Proteomes" id="UP001150581">
    <property type="component" value="Unassembled WGS sequence"/>
</dbReference>